<dbReference type="RefSeq" id="WP_007317362.1">
    <property type="nucleotide sequence ID" value="NZ_BAEH01000045.1"/>
</dbReference>
<dbReference type="eggNOG" id="COG2138">
    <property type="taxonomic scope" value="Bacteria"/>
</dbReference>
<dbReference type="InterPro" id="IPR002762">
    <property type="entry name" value="CbiX-like"/>
</dbReference>
<accession>H0QYX4</accession>
<dbReference type="GO" id="GO:0046872">
    <property type="term" value="F:metal ion binding"/>
    <property type="evidence" value="ECO:0007669"/>
    <property type="project" value="UniProtKB-KW"/>
</dbReference>
<dbReference type="Proteomes" id="UP000035034">
    <property type="component" value="Unassembled WGS sequence"/>
</dbReference>
<gene>
    <name evidence="3" type="ORF">GOEFS_045_00150</name>
</gene>
<name>H0QYX4_9ACTN</name>
<keyword evidence="4" id="KW-1185">Reference proteome</keyword>
<reference evidence="3 4" key="1">
    <citation type="submission" date="2011-12" db="EMBL/GenBank/DDBJ databases">
        <title>Whole genome shotgun sequence of Gordonia effusa NBRC 100432.</title>
        <authorList>
            <person name="Yoshida I."/>
            <person name="Takarada H."/>
            <person name="Hosoyama A."/>
            <person name="Tsuchikane K."/>
            <person name="Katsumata H."/>
            <person name="Yamazaki S."/>
            <person name="Fujita N."/>
        </authorList>
    </citation>
    <scope>NUCLEOTIDE SEQUENCE [LARGE SCALE GENOMIC DNA]</scope>
    <source>
        <strain evidence="3 4">NBRC 100432</strain>
    </source>
</reference>
<comment type="caution">
    <text evidence="3">The sequence shown here is derived from an EMBL/GenBank/DDBJ whole genome shotgun (WGS) entry which is preliminary data.</text>
</comment>
<dbReference type="Pfam" id="PF01903">
    <property type="entry name" value="CbiX"/>
    <property type="match status" value="2"/>
</dbReference>
<evidence type="ECO:0000256" key="2">
    <source>
        <dbReference type="ARBA" id="ARBA00023239"/>
    </source>
</evidence>
<dbReference type="SUPFAM" id="SSF53800">
    <property type="entry name" value="Chelatase"/>
    <property type="match status" value="1"/>
</dbReference>
<dbReference type="GO" id="GO:0016829">
    <property type="term" value="F:lyase activity"/>
    <property type="evidence" value="ECO:0007669"/>
    <property type="project" value="UniProtKB-KW"/>
</dbReference>
<sequence length="233" mass="24332">MTDLSPATLLVAHGTRNPHGVAMIGDLAQQVSEVLTEEVRVAFVDVLGPTPSEVLATLGGRSVTLIPAFLSSGYHVRVDIPEHVAAAAHPDVRVTGALGPSPQLARVMLDRLIDAGWRPGDRVVLAAAGSSDPRAQGEIRTTATLLSSLVGSRVRIGFAAPPSSGGYPAVHEVVSSVREDSGRRVAVASYLLADGLFQHRLYDSGADVVSEPLGLHPSVVKLVCARHRAAVLV</sequence>
<dbReference type="AlphaFoldDB" id="H0QYX4"/>
<keyword evidence="1" id="KW-0479">Metal-binding</keyword>
<dbReference type="PANTHER" id="PTHR33542:SF5">
    <property type="entry name" value="FERROCHELATASE CHE1"/>
    <property type="match status" value="1"/>
</dbReference>
<dbReference type="PANTHER" id="PTHR33542">
    <property type="entry name" value="SIROHYDROCHLORIN FERROCHELATASE, CHLOROPLASTIC"/>
    <property type="match status" value="1"/>
</dbReference>
<keyword evidence="2" id="KW-0456">Lyase</keyword>
<dbReference type="STRING" id="1077974.GOEFS_045_00150"/>
<evidence type="ECO:0000256" key="1">
    <source>
        <dbReference type="ARBA" id="ARBA00022723"/>
    </source>
</evidence>
<dbReference type="CDD" id="cd03416">
    <property type="entry name" value="CbiX_SirB_N"/>
    <property type="match status" value="1"/>
</dbReference>
<proteinExistence type="predicted"/>
<dbReference type="Gene3D" id="3.40.50.1400">
    <property type="match status" value="2"/>
</dbReference>
<evidence type="ECO:0000313" key="4">
    <source>
        <dbReference type="Proteomes" id="UP000035034"/>
    </source>
</evidence>
<organism evidence="3 4">
    <name type="scientific">Gordonia effusa NBRC 100432</name>
    <dbReference type="NCBI Taxonomy" id="1077974"/>
    <lineage>
        <taxon>Bacteria</taxon>
        <taxon>Bacillati</taxon>
        <taxon>Actinomycetota</taxon>
        <taxon>Actinomycetes</taxon>
        <taxon>Mycobacteriales</taxon>
        <taxon>Gordoniaceae</taxon>
        <taxon>Gordonia</taxon>
    </lineage>
</organism>
<evidence type="ECO:0000313" key="3">
    <source>
        <dbReference type="EMBL" id="GAB18025.1"/>
    </source>
</evidence>
<dbReference type="InterPro" id="IPR050963">
    <property type="entry name" value="Sirohydro_Cobaltochel/CbiX"/>
</dbReference>
<evidence type="ECO:0008006" key="5">
    <source>
        <dbReference type="Google" id="ProtNLM"/>
    </source>
</evidence>
<protein>
    <recommendedName>
        <fullName evidence="5">Ferrochelatase</fullName>
    </recommendedName>
</protein>
<dbReference type="EMBL" id="BAEH01000045">
    <property type="protein sequence ID" value="GAB18025.1"/>
    <property type="molecule type" value="Genomic_DNA"/>
</dbReference>
<dbReference type="OrthoDB" id="7345302at2"/>